<keyword evidence="4" id="KW-1185">Reference proteome</keyword>
<dbReference type="GeneID" id="95750502"/>
<comment type="caution">
    <text evidence="3">The sequence shown here is derived from an EMBL/GenBank/DDBJ whole genome shotgun (WGS) entry which is preliminary data.</text>
</comment>
<evidence type="ECO:0000259" key="2">
    <source>
        <dbReference type="Pfam" id="PF13930"/>
    </source>
</evidence>
<dbReference type="Pfam" id="PF13930">
    <property type="entry name" value="Endonuclea_NS_2"/>
    <property type="match status" value="1"/>
</dbReference>
<evidence type="ECO:0000256" key="1">
    <source>
        <dbReference type="SAM" id="MobiDB-lite"/>
    </source>
</evidence>
<feature type="domain" description="Type VII secretion system protein EssD-like" evidence="2">
    <location>
        <begin position="2"/>
        <end position="71"/>
    </location>
</feature>
<proteinExistence type="predicted"/>
<dbReference type="EMBL" id="PXZO01000017">
    <property type="protein sequence ID" value="PSK11312.1"/>
    <property type="molecule type" value="Genomic_DNA"/>
</dbReference>
<name>A0ABX5FTT4_9BACL</name>
<protein>
    <submittedName>
        <fullName evidence="3">Transposase</fullName>
    </submittedName>
</protein>
<feature type="compositionally biased region" description="Basic and acidic residues" evidence="1">
    <location>
        <begin position="30"/>
        <end position="39"/>
    </location>
</feature>
<gene>
    <name evidence="3" type="ORF">C7R92_10265</name>
</gene>
<reference evidence="3 4" key="1">
    <citation type="submission" date="2018-03" db="EMBL/GenBank/DDBJ databases">
        <title>Brevisbacillus phylogenomics.</title>
        <authorList>
            <person name="Dunlap C."/>
        </authorList>
    </citation>
    <scope>NUCLEOTIDE SEQUENCE [LARGE SCALE GENOMIC DNA]</scope>
    <source>
        <strain evidence="3 4">NRRL B-41110</strain>
    </source>
</reference>
<sequence>MKYKAGEHKYDYETDHLGKIESFKADDLKLTTRDERLPHESNTPGEEPSDHTEHLAGDRFGGSPDIDNLLCLLT</sequence>
<feature type="region of interest" description="Disordered" evidence="1">
    <location>
        <begin position="30"/>
        <end position="64"/>
    </location>
</feature>
<accession>A0ABX5FTT4</accession>
<dbReference type="RefSeq" id="WP_106834179.1">
    <property type="nucleotide sequence ID" value="NZ_JARMEW010000008.1"/>
</dbReference>
<feature type="compositionally biased region" description="Basic and acidic residues" evidence="1">
    <location>
        <begin position="48"/>
        <end position="57"/>
    </location>
</feature>
<evidence type="ECO:0000313" key="4">
    <source>
        <dbReference type="Proteomes" id="UP000241645"/>
    </source>
</evidence>
<dbReference type="InterPro" id="IPR044927">
    <property type="entry name" value="Endonuclea_NS_2"/>
</dbReference>
<dbReference type="Proteomes" id="UP000241645">
    <property type="component" value="Unassembled WGS sequence"/>
</dbReference>
<evidence type="ECO:0000313" key="3">
    <source>
        <dbReference type="EMBL" id="PSK11312.1"/>
    </source>
</evidence>
<organism evidence="3 4">
    <name type="scientific">Brevibacillus porteri</name>
    <dbReference type="NCBI Taxonomy" id="2126350"/>
    <lineage>
        <taxon>Bacteria</taxon>
        <taxon>Bacillati</taxon>
        <taxon>Bacillota</taxon>
        <taxon>Bacilli</taxon>
        <taxon>Bacillales</taxon>
        <taxon>Paenibacillaceae</taxon>
        <taxon>Brevibacillus</taxon>
    </lineage>
</organism>